<gene>
    <name evidence="2" type="ORF">CTOB1V02_LOCUS11197</name>
</gene>
<protein>
    <submittedName>
        <fullName evidence="2">Uncharacterized protein</fullName>
    </submittedName>
</protein>
<dbReference type="GO" id="GO:0005524">
    <property type="term" value="F:ATP binding"/>
    <property type="evidence" value="ECO:0007669"/>
    <property type="project" value="InterPro"/>
</dbReference>
<dbReference type="Pfam" id="PF00271">
    <property type="entry name" value="Helicase_C"/>
    <property type="match status" value="1"/>
</dbReference>
<dbReference type="Pfam" id="PF00270">
    <property type="entry name" value="DEAD"/>
    <property type="match status" value="1"/>
</dbReference>
<dbReference type="InterPro" id="IPR001650">
    <property type="entry name" value="Helicase_C-like"/>
</dbReference>
<dbReference type="OrthoDB" id="6139146at2759"/>
<proteinExistence type="predicted"/>
<dbReference type="InterPro" id="IPR027417">
    <property type="entry name" value="P-loop_NTPase"/>
</dbReference>
<dbReference type="EMBL" id="OB666147">
    <property type="protein sequence ID" value="CAD7233375.1"/>
    <property type="molecule type" value="Genomic_DNA"/>
</dbReference>
<dbReference type="GO" id="GO:0036297">
    <property type="term" value="P:interstrand cross-link repair"/>
    <property type="evidence" value="ECO:0007669"/>
    <property type="project" value="TreeGrafter"/>
</dbReference>
<dbReference type="InterPro" id="IPR011545">
    <property type="entry name" value="DEAD/DEAH_box_helicase_dom"/>
</dbReference>
<dbReference type="PANTHER" id="PTHR47957:SF3">
    <property type="entry name" value="ATP-DEPENDENT HELICASE HRQ1"/>
    <property type="match status" value="1"/>
</dbReference>
<sequence>MVDELGAEGCFLAPPVFEHTFGWESADKALADLEGKLLSKSLLDNLESAEAYDFPRSLKPYKHQLNAWNVLLDEQPKSAVVTSGTGSGKTECFMIPILEDLVREREKQGSALVGVRALFLYPLNALINSQQERLDAWTRTYGHDLRFCLYNGKTEERANSVRKEQRLKPNQILSRELLRQEPAPILMTNATMLEYMLVRQVDAPILEISREQGSLRWIVLDEAHTYIGSQAAEISLLLRRVVEAFGKNAKDIRFVATSATIAGDDAKQQLTQYLADLAGVSTDQVEVIGGRRIWKEILIPDDPHGFTFEEIKDVDPDSEVSPNRFYALENTRFAHDLRTFIVKGDRPYNLDELIRKMEPQLRSSSNEERQREILGWLDLMTGTRPSDKEDPFLKLRIHLFQQMLHGLWACVDPACSTKPDSLEKWPFGNVYVQRRSRCQCGAPVYELAFCNDCKTPHLLAEDRDKKLQQLSPYVEDEFSLSYEPNDEDDPSSSDKTREPSKRLIIAGGEINEGPYVIQRVGSNLKIGNVNDGIKVSLAHEHESLCSYCDLTFSYGRDWLRKAYLGSPFYTANVVPTVLEYCPDPDKEDCDGKSPEELPGRGRKLITFTDSRQGTARMAVRMQQEAERSRLRGIIFEILAQQQAKANSVPVDNPNEGIEYEKLIAEAEVWKQKGMHEIAATMRASAEKLKAGVSGKPQRKEISWQDLINDLAAYTDIKQSILDYNRDTNPLLFSGHEAGLSIARLLLAREFTRRPKNQNSTETLGIVKVGYKGLEKISRVPQFWSETKAATCIPGDHSFGENLNLVDWRDYLKVLLDFYVRENTFIRLDDNVRFWLGARFSPKSLRAPDAVLDESQTLKKWPQVKQGNASRPVKLLELGCNLNRTIPLEKEKINLWLKSAWEDLTREGILEQSDNGYQLRLDTLTFSLPTDAWVCSETHRLLDTTFRGLTPYLPLKVLKGMDYRCDKVHLPELSSIRPDSSATPKITQIRDLVSHNQDIAELRSENLWTDISDRTVEGGFYYRTAEHSAQQTSKRLEQYEDMFKRGKINVLNCSTTMEMGVDIGGISAVVMNNVPPHPANYLQRAGRAGRRSESRAIAYTLCKANPHNKRAFKQPEWPFVTRIPAPSITLSSDKIILRHVNSFLLSYFLRTEIPSTDEYTKLTVQWFFNGSDSPCSKYIEWLENPANEKITAQAVVNIIKGTAVAGRLHSDIYTNSATELREIQRRWIAEFEKLNRLMVEAKDDAYKKALGLELKRHEDEYLLRDLSVRAYLPVYGFPTDVVTLNTYNIEDFKQSRERKESGSRDDNPAKWKELPSRGLDIAIREYAPGAQVVIDGRVHRSVGIFDQASGGAGFVLAAMDDIIGLLRKVRNKLDCVAVCENICSSCLAAQDSRVEQEELDHLANSVKRDLGRLSELGIHITSYDPSAVKMNAPLVAQMSSEDETQSLFCTDENVTVPGEHWLESSSSGIWASSRLIPAVLTEAIDTSSWNKVEPGATVIEITSELNGSVRDLGKRLDALLAKEVPAFYSQLKTGYVEHIIYSDRYMKSPWSVLLLSGFVELLYSENTQQVEIHTLRPGSDRPGYQVFHDWQHGEDLSGVLKSLYAAAFGITPNIILKQKPHDLPHGRSLKVIWASGKESTILLDQGMGYWQVQMSNRNDTNFNFNASIDGQEKQMMHIHGAANMRGMGAWPTYMAIT</sequence>
<feature type="compositionally biased region" description="Acidic residues" evidence="1">
    <location>
        <begin position="480"/>
        <end position="491"/>
    </location>
</feature>
<dbReference type="PROSITE" id="PS51194">
    <property type="entry name" value="HELICASE_CTER"/>
    <property type="match status" value="1"/>
</dbReference>
<evidence type="ECO:0000313" key="2">
    <source>
        <dbReference type="EMBL" id="CAD7233375.1"/>
    </source>
</evidence>
<feature type="region of interest" description="Disordered" evidence="1">
    <location>
        <begin position="480"/>
        <end position="499"/>
    </location>
</feature>
<name>A0A7R8WKE9_9CRUS</name>
<reference evidence="2" key="1">
    <citation type="submission" date="2020-11" db="EMBL/GenBank/DDBJ databases">
        <authorList>
            <person name="Tran Van P."/>
        </authorList>
    </citation>
    <scope>NUCLEOTIDE SEQUENCE</scope>
</reference>
<dbReference type="SMART" id="SM00487">
    <property type="entry name" value="DEXDc"/>
    <property type="match status" value="1"/>
</dbReference>
<organism evidence="2">
    <name type="scientific">Cyprideis torosa</name>
    <dbReference type="NCBI Taxonomy" id="163714"/>
    <lineage>
        <taxon>Eukaryota</taxon>
        <taxon>Metazoa</taxon>
        <taxon>Ecdysozoa</taxon>
        <taxon>Arthropoda</taxon>
        <taxon>Crustacea</taxon>
        <taxon>Oligostraca</taxon>
        <taxon>Ostracoda</taxon>
        <taxon>Podocopa</taxon>
        <taxon>Podocopida</taxon>
        <taxon>Cytherocopina</taxon>
        <taxon>Cytheroidea</taxon>
        <taxon>Cytherideidae</taxon>
        <taxon>Cyprideis</taxon>
    </lineage>
</organism>
<dbReference type="GO" id="GO:0006289">
    <property type="term" value="P:nucleotide-excision repair"/>
    <property type="evidence" value="ECO:0007669"/>
    <property type="project" value="TreeGrafter"/>
</dbReference>
<evidence type="ECO:0000256" key="1">
    <source>
        <dbReference type="SAM" id="MobiDB-lite"/>
    </source>
</evidence>
<dbReference type="GO" id="GO:0005634">
    <property type="term" value="C:nucleus"/>
    <property type="evidence" value="ECO:0007669"/>
    <property type="project" value="TreeGrafter"/>
</dbReference>
<dbReference type="InterPro" id="IPR014001">
    <property type="entry name" value="Helicase_ATP-bd"/>
</dbReference>
<dbReference type="GO" id="GO:0003676">
    <property type="term" value="F:nucleic acid binding"/>
    <property type="evidence" value="ECO:0007669"/>
    <property type="project" value="InterPro"/>
</dbReference>
<dbReference type="SMART" id="SM00490">
    <property type="entry name" value="HELICc"/>
    <property type="match status" value="1"/>
</dbReference>
<dbReference type="GO" id="GO:0043138">
    <property type="term" value="F:3'-5' DNA helicase activity"/>
    <property type="evidence" value="ECO:0007669"/>
    <property type="project" value="TreeGrafter"/>
</dbReference>
<dbReference type="Gene3D" id="3.40.50.300">
    <property type="entry name" value="P-loop containing nucleotide triphosphate hydrolases"/>
    <property type="match status" value="2"/>
</dbReference>
<dbReference type="PROSITE" id="PS51192">
    <property type="entry name" value="HELICASE_ATP_BIND_1"/>
    <property type="match status" value="1"/>
</dbReference>
<dbReference type="SUPFAM" id="SSF52540">
    <property type="entry name" value="P-loop containing nucleoside triphosphate hydrolases"/>
    <property type="match status" value="2"/>
</dbReference>
<accession>A0A7R8WKE9</accession>
<dbReference type="PANTHER" id="PTHR47957">
    <property type="entry name" value="ATP-DEPENDENT HELICASE HRQ1"/>
    <property type="match status" value="1"/>
</dbReference>